<sequence>MVGKTISHYGILEKLGEGGMGVVYKAQDTKLKRTVALKFLPQEHLCDSESKARFVHEAKAAPSLNHPNITTMHEIGDFEGQMFIVMEYCEGKTLKRIIEKETLSAKKILDKGTRYSHHWLHGLAQTDDLQGGEDRLMRLTL</sequence>
<dbReference type="PROSITE" id="PS00107">
    <property type="entry name" value="PROTEIN_KINASE_ATP"/>
    <property type="match status" value="1"/>
</dbReference>
<dbReference type="EMBL" id="LIZX01000118">
    <property type="protein sequence ID" value="KPJ65412.1"/>
    <property type="molecule type" value="Genomic_DNA"/>
</dbReference>
<dbReference type="PANTHER" id="PTHR43289">
    <property type="entry name" value="MITOGEN-ACTIVATED PROTEIN KINASE KINASE KINASE 20-RELATED"/>
    <property type="match status" value="1"/>
</dbReference>
<evidence type="ECO:0000259" key="7">
    <source>
        <dbReference type="PROSITE" id="PS50011"/>
    </source>
</evidence>
<gene>
    <name evidence="8" type="ORF">AMJ44_10255</name>
</gene>
<dbReference type="SMART" id="SM00220">
    <property type="entry name" value="S_TKc"/>
    <property type="match status" value="1"/>
</dbReference>
<evidence type="ECO:0000256" key="6">
    <source>
        <dbReference type="PROSITE-ProRule" id="PRU10141"/>
    </source>
</evidence>
<dbReference type="SUPFAM" id="SSF56112">
    <property type="entry name" value="Protein kinase-like (PK-like)"/>
    <property type="match status" value="1"/>
</dbReference>
<keyword evidence="5 6" id="KW-0067">ATP-binding</keyword>
<organism evidence="8 9">
    <name type="scientific">candidate division WOR-1 bacterium DG_54_3</name>
    <dbReference type="NCBI Taxonomy" id="1703775"/>
    <lineage>
        <taxon>Bacteria</taxon>
        <taxon>Bacillati</taxon>
        <taxon>Saganbacteria</taxon>
    </lineage>
</organism>
<evidence type="ECO:0000256" key="2">
    <source>
        <dbReference type="ARBA" id="ARBA00022679"/>
    </source>
</evidence>
<name>A0A0S7XSS2_UNCSA</name>
<keyword evidence="3 6" id="KW-0547">Nucleotide-binding</keyword>
<feature type="domain" description="Protein kinase" evidence="7">
    <location>
        <begin position="9"/>
        <end position="141"/>
    </location>
</feature>
<reference evidence="8 9" key="1">
    <citation type="journal article" date="2015" name="Microbiome">
        <title>Genomic resolution of linkages in carbon, nitrogen, and sulfur cycling among widespread estuary sediment bacteria.</title>
        <authorList>
            <person name="Baker B.J."/>
            <person name="Lazar C.S."/>
            <person name="Teske A.P."/>
            <person name="Dick G.J."/>
        </authorList>
    </citation>
    <scope>NUCLEOTIDE SEQUENCE [LARGE SCALE GENOMIC DNA]</scope>
    <source>
        <strain evidence="8">DG_54_3</strain>
    </source>
</reference>
<dbReference type="GO" id="GO:0005524">
    <property type="term" value="F:ATP binding"/>
    <property type="evidence" value="ECO:0007669"/>
    <property type="project" value="UniProtKB-UniRule"/>
</dbReference>
<evidence type="ECO:0000256" key="5">
    <source>
        <dbReference type="ARBA" id="ARBA00022840"/>
    </source>
</evidence>
<evidence type="ECO:0000313" key="9">
    <source>
        <dbReference type="Proteomes" id="UP000051861"/>
    </source>
</evidence>
<protein>
    <recommendedName>
        <fullName evidence="1">non-specific serine/threonine protein kinase</fullName>
        <ecNumber evidence="1">2.7.11.1</ecNumber>
    </recommendedName>
</protein>
<keyword evidence="2" id="KW-0808">Transferase</keyword>
<dbReference type="Gene3D" id="3.30.200.20">
    <property type="entry name" value="Phosphorylase Kinase, domain 1"/>
    <property type="match status" value="1"/>
</dbReference>
<dbReference type="AlphaFoldDB" id="A0A0S7XSS2"/>
<dbReference type="GO" id="GO:0004674">
    <property type="term" value="F:protein serine/threonine kinase activity"/>
    <property type="evidence" value="ECO:0007669"/>
    <property type="project" value="UniProtKB-EC"/>
</dbReference>
<comment type="caution">
    <text evidence="8">The sequence shown here is derived from an EMBL/GenBank/DDBJ whole genome shotgun (WGS) entry which is preliminary data.</text>
</comment>
<evidence type="ECO:0000256" key="3">
    <source>
        <dbReference type="ARBA" id="ARBA00022741"/>
    </source>
</evidence>
<evidence type="ECO:0000256" key="4">
    <source>
        <dbReference type="ARBA" id="ARBA00022777"/>
    </source>
</evidence>
<dbReference type="PROSITE" id="PS50011">
    <property type="entry name" value="PROTEIN_KINASE_DOM"/>
    <property type="match status" value="1"/>
</dbReference>
<proteinExistence type="predicted"/>
<dbReference type="EC" id="2.7.11.1" evidence="1"/>
<feature type="binding site" evidence="6">
    <location>
        <position position="38"/>
    </location>
    <ligand>
        <name>ATP</name>
        <dbReference type="ChEBI" id="CHEBI:30616"/>
    </ligand>
</feature>
<dbReference type="InterPro" id="IPR000719">
    <property type="entry name" value="Prot_kinase_dom"/>
</dbReference>
<dbReference type="PANTHER" id="PTHR43289:SF6">
    <property type="entry name" value="SERINE_THREONINE-PROTEIN KINASE NEKL-3"/>
    <property type="match status" value="1"/>
</dbReference>
<dbReference type="Pfam" id="PF00069">
    <property type="entry name" value="Pkinase"/>
    <property type="match status" value="1"/>
</dbReference>
<dbReference type="Proteomes" id="UP000051861">
    <property type="component" value="Unassembled WGS sequence"/>
</dbReference>
<evidence type="ECO:0000313" key="8">
    <source>
        <dbReference type="EMBL" id="KPJ65412.1"/>
    </source>
</evidence>
<dbReference type="InterPro" id="IPR011009">
    <property type="entry name" value="Kinase-like_dom_sf"/>
</dbReference>
<accession>A0A0S7XSS2</accession>
<dbReference type="InterPro" id="IPR017441">
    <property type="entry name" value="Protein_kinase_ATP_BS"/>
</dbReference>
<keyword evidence="4" id="KW-0418">Kinase</keyword>
<evidence type="ECO:0000256" key="1">
    <source>
        <dbReference type="ARBA" id="ARBA00012513"/>
    </source>
</evidence>